<organism evidence="2 3">
    <name type="scientific">Microlunatus antarcticus</name>
    <dbReference type="NCBI Taxonomy" id="53388"/>
    <lineage>
        <taxon>Bacteria</taxon>
        <taxon>Bacillati</taxon>
        <taxon>Actinomycetota</taxon>
        <taxon>Actinomycetes</taxon>
        <taxon>Propionibacteriales</taxon>
        <taxon>Propionibacteriaceae</taxon>
        <taxon>Microlunatus</taxon>
    </lineage>
</organism>
<accession>A0A7W5JVU2</accession>
<evidence type="ECO:0000313" key="3">
    <source>
        <dbReference type="Proteomes" id="UP000565572"/>
    </source>
</evidence>
<dbReference type="EMBL" id="JACHZG010000001">
    <property type="protein sequence ID" value="MBB3327183.1"/>
    <property type="molecule type" value="Genomic_DNA"/>
</dbReference>
<dbReference type="RefSeq" id="WP_183338239.1">
    <property type="nucleotide sequence ID" value="NZ_JACHZG010000001.1"/>
</dbReference>
<dbReference type="InterPro" id="IPR020941">
    <property type="entry name" value="SUFU-like_domain"/>
</dbReference>
<gene>
    <name evidence="2" type="ORF">FHX39_002127</name>
</gene>
<sequence>MPHYDVASWNHALERHVASYFGTHSISQERWPLGPVERRIPGFFVYKVGPGPRFSGWTFLTAGCWGATAEAGHGLEFVLSTNADDLRHVEVLTMLAYYHAGPPDQRLDLGHTVPIGEAWTPGSACEYELIGLPYAYGPDLEVCAWLNGHIQVLAVQPITTAEREFKVEHGAEALEDRLEEAAVEFANPMRRSAV</sequence>
<proteinExistence type="predicted"/>
<reference evidence="2 3" key="1">
    <citation type="submission" date="2020-08" db="EMBL/GenBank/DDBJ databases">
        <title>Sequencing the genomes of 1000 actinobacteria strains.</title>
        <authorList>
            <person name="Klenk H.-P."/>
        </authorList>
    </citation>
    <scope>NUCLEOTIDE SEQUENCE [LARGE SCALE GENOMIC DNA]</scope>
    <source>
        <strain evidence="2 3">DSM 11053</strain>
    </source>
</reference>
<evidence type="ECO:0000259" key="1">
    <source>
        <dbReference type="Pfam" id="PF05076"/>
    </source>
</evidence>
<feature type="domain" description="Suppressor of fused-like" evidence="1">
    <location>
        <begin position="57"/>
        <end position="190"/>
    </location>
</feature>
<dbReference type="Proteomes" id="UP000565572">
    <property type="component" value="Unassembled WGS sequence"/>
</dbReference>
<dbReference type="SUPFAM" id="SSF103359">
    <property type="entry name" value="Suppressor of Fused, N-terminal domain"/>
    <property type="match status" value="1"/>
</dbReference>
<name>A0A7W5JVU2_9ACTN</name>
<dbReference type="InterPro" id="IPR037181">
    <property type="entry name" value="SUFU_N"/>
</dbReference>
<keyword evidence="3" id="KW-1185">Reference proteome</keyword>
<dbReference type="Pfam" id="PF05076">
    <property type="entry name" value="SUFU"/>
    <property type="match status" value="1"/>
</dbReference>
<protein>
    <recommendedName>
        <fullName evidence="1">Suppressor of fused-like domain-containing protein</fullName>
    </recommendedName>
</protein>
<dbReference type="AlphaFoldDB" id="A0A7W5JVU2"/>
<evidence type="ECO:0000313" key="2">
    <source>
        <dbReference type="EMBL" id="MBB3327183.1"/>
    </source>
</evidence>
<comment type="caution">
    <text evidence="2">The sequence shown here is derived from an EMBL/GenBank/DDBJ whole genome shotgun (WGS) entry which is preliminary data.</text>
</comment>